<organism evidence="12 13">
    <name type="scientific">SAR86 cluster bacterium SAR86E</name>
    <dbReference type="NCBI Taxonomy" id="1208365"/>
    <lineage>
        <taxon>Bacteria</taxon>
        <taxon>Pseudomonadati</taxon>
        <taxon>Pseudomonadota</taxon>
        <taxon>Gammaproteobacteria</taxon>
        <taxon>SAR86 cluster</taxon>
    </lineage>
</organism>
<sequence>MKKLILLISAITSFSVMSEITIDISISQQRLFLFDGSLLLRSYPISSSAYGEGQIENSLKTPLGKHEIQSKIGTNVRKYDFFVSRRHIPQKAKVIDAPLDTEDDYITSRILWLTGLEPGVNMGGNVDSNKRFIYIHGTHEEGLIGIKASHGCIRMFNQDVLELYEIVSPKTPVNLYL</sequence>
<proteinExistence type="inferred from homology"/>
<keyword evidence="6 9" id="KW-0133">Cell shape</keyword>
<comment type="pathway">
    <text evidence="1 9">Cell wall biogenesis; peptidoglycan biosynthesis.</text>
</comment>
<evidence type="ECO:0000256" key="6">
    <source>
        <dbReference type="ARBA" id="ARBA00022960"/>
    </source>
</evidence>
<feature type="active site" description="Proton donor/acceptor" evidence="9">
    <location>
        <position position="136"/>
    </location>
</feature>
<keyword evidence="10" id="KW-0732">Signal</keyword>
<feature type="domain" description="L,D-TPase catalytic" evidence="11">
    <location>
        <begin position="20"/>
        <end position="176"/>
    </location>
</feature>
<dbReference type="PANTHER" id="PTHR30582:SF24">
    <property type="entry name" value="L,D-TRANSPEPTIDASE ERFK_SRFK-RELATED"/>
    <property type="match status" value="1"/>
</dbReference>
<evidence type="ECO:0000256" key="9">
    <source>
        <dbReference type="PROSITE-ProRule" id="PRU01373"/>
    </source>
</evidence>
<evidence type="ECO:0000259" key="11">
    <source>
        <dbReference type="PROSITE" id="PS52029"/>
    </source>
</evidence>
<dbReference type="PATRIC" id="fig|1208365.4.peg.564"/>
<comment type="caution">
    <text evidence="12">The sequence shown here is derived from an EMBL/GenBank/DDBJ whole genome shotgun (WGS) entry which is preliminary data.</text>
</comment>
<keyword evidence="13" id="KW-1185">Reference proteome</keyword>
<evidence type="ECO:0000256" key="3">
    <source>
        <dbReference type="ARBA" id="ARBA00022676"/>
    </source>
</evidence>
<dbReference type="Gene3D" id="2.40.440.10">
    <property type="entry name" value="L,D-transpeptidase catalytic domain-like"/>
    <property type="match status" value="1"/>
</dbReference>
<dbReference type="GO" id="GO:0008360">
    <property type="term" value="P:regulation of cell shape"/>
    <property type="evidence" value="ECO:0007669"/>
    <property type="project" value="UniProtKB-UniRule"/>
</dbReference>
<evidence type="ECO:0000256" key="5">
    <source>
        <dbReference type="ARBA" id="ARBA00022801"/>
    </source>
</evidence>
<keyword evidence="8 9" id="KW-0961">Cell wall biogenesis/degradation</keyword>
<feature type="chain" id="PRO_5003891647" evidence="10">
    <location>
        <begin position="19"/>
        <end position="177"/>
    </location>
</feature>
<evidence type="ECO:0000313" key="12">
    <source>
        <dbReference type="EMBL" id="EKO36773.1"/>
    </source>
</evidence>
<dbReference type="STRING" id="1208365.B273_0986"/>
<dbReference type="GO" id="GO:0071972">
    <property type="term" value="F:peptidoglycan L,D-transpeptidase activity"/>
    <property type="evidence" value="ECO:0007669"/>
    <property type="project" value="TreeGrafter"/>
</dbReference>
<comment type="similarity">
    <text evidence="2">Belongs to the YkuD family.</text>
</comment>
<dbReference type="PANTHER" id="PTHR30582">
    <property type="entry name" value="L,D-TRANSPEPTIDASE"/>
    <property type="match status" value="1"/>
</dbReference>
<dbReference type="EMBL" id="AMWX01000002">
    <property type="protein sequence ID" value="EKO36773.1"/>
    <property type="molecule type" value="Genomic_DNA"/>
</dbReference>
<keyword evidence="3" id="KW-0328">Glycosyltransferase</keyword>
<dbReference type="CDD" id="cd16913">
    <property type="entry name" value="YkuD_like"/>
    <property type="match status" value="1"/>
</dbReference>
<dbReference type="AlphaFoldDB" id="K6H2P0"/>
<feature type="signal peptide" evidence="10">
    <location>
        <begin position="1"/>
        <end position="18"/>
    </location>
</feature>
<dbReference type="GO" id="GO:0005576">
    <property type="term" value="C:extracellular region"/>
    <property type="evidence" value="ECO:0007669"/>
    <property type="project" value="TreeGrafter"/>
</dbReference>
<keyword evidence="5" id="KW-0378">Hydrolase</keyword>
<dbReference type="SUPFAM" id="SSF141523">
    <property type="entry name" value="L,D-transpeptidase catalytic domain-like"/>
    <property type="match status" value="1"/>
</dbReference>
<dbReference type="PROSITE" id="PS52029">
    <property type="entry name" value="LD_TPASE"/>
    <property type="match status" value="1"/>
</dbReference>
<keyword evidence="7 9" id="KW-0573">Peptidoglycan synthesis</keyword>
<dbReference type="GO" id="GO:0016757">
    <property type="term" value="F:glycosyltransferase activity"/>
    <property type="evidence" value="ECO:0007669"/>
    <property type="project" value="UniProtKB-KW"/>
</dbReference>
<evidence type="ECO:0000256" key="10">
    <source>
        <dbReference type="SAM" id="SignalP"/>
    </source>
</evidence>
<dbReference type="InterPro" id="IPR038063">
    <property type="entry name" value="Transpep_catalytic_dom"/>
</dbReference>
<evidence type="ECO:0000256" key="8">
    <source>
        <dbReference type="ARBA" id="ARBA00023316"/>
    </source>
</evidence>
<evidence type="ECO:0000313" key="13">
    <source>
        <dbReference type="Proteomes" id="UP000010310"/>
    </source>
</evidence>
<evidence type="ECO:0000256" key="1">
    <source>
        <dbReference type="ARBA" id="ARBA00004752"/>
    </source>
</evidence>
<evidence type="ECO:0000256" key="7">
    <source>
        <dbReference type="ARBA" id="ARBA00022984"/>
    </source>
</evidence>
<dbReference type="InterPro" id="IPR005490">
    <property type="entry name" value="LD_TPept_cat_dom"/>
</dbReference>
<accession>K6H2P0</accession>
<gene>
    <name evidence="12" type="ORF">B273_0986</name>
</gene>
<dbReference type="GO" id="GO:0018104">
    <property type="term" value="P:peptidoglycan-protein cross-linking"/>
    <property type="evidence" value="ECO:0007669"/>
    <property type="project" value="TreeGrafter"/>
</dbReference>
<dbReference type="UniPathway" id="UPA00219"/>
<dbReference type="GO" id="GO:0071555">
    <property type="term" value="P:cell wall organization"/>
    <property type="evidence" value="ECO:0007669"/>
    <property type="project" value="UniProtKB-UniRule"/>
</dbReference>
<protein>
    <submittedName>
        <fullName evidence="12">L,D-transpeptidase catalytic domain protein</fullName>
    </submittedName>
</protein>
<dbReference type="Proteomes" id="UP000010310">
    <property type="component" value="Unassembled WGS sequence"/>
</dbReference>
<feature type="active site" description="Nucleophile" evidence="9">
    <location>
        <position position="152"/>
    </location>
</feature>
<name>K6H2P0_9GAMM</name>
<evidence type="ECO:0000256" key="4">
    <source>
        <dbReference type="ARBA" id="ARBA00022679"/>
    </source>
</evidence>
<dbReference type="Pfam" id="PF03734">
    <property type="entry name" value="YkuD"/>
    <property type="match status" value="1"/>
</dbReference>
<keyword evidence="4" id="KW-0808">Transferase</keyword>
<evidence type="ECO:0000256" key="2">
    <source>
        <dbReference type="ARBA" id="ARBA00005992"/>
    </source>
</evidence>
<dbReference type="InterPro" id="IPR050979">
    <property type="entry name" value="LD-transpeptidase"/>
</dbReference>
<reference evidence="12 13" key="1">
    <citation type="submission" date="2012-09" db="EMBL/GenBank/DDBJ databases">
        <authorList>
            <person name="Dupont C.L."/>
            <person name="Rusch D.B."/>
            <person name="Lombardo M.-J."/>
            <person name="Novotny M."/>
            <person name="Yee-Greenbaum J."/>
            <person name="Laskin R."/>
        </authorList>
    </citation>
    <scope>NUCLEOTIDE SEQUENCE [LARGE SCALE GENOMIC DNA]</scope>
    <source>
        <strain evidence="12">SAR86E</strain>
    </source>
</reference>